<dbReference type="InterPro" id="IPR040521">
    <property type="entry name" value="KDZ"/>
</dbReference>
<protein>
    <recommendedName>
        <fullName evidence="3">CxC2-like cysteine cluster KDZ transposase-associated domain-containing protein</fullName>
    </recommendedName>
</protein>
<reference evidence="1 2" key="1">
    <citation type="submission" date="2019-01" db="EMBL/GenBank/DDBJ databases">
        <title>Draft genome sequence of Psathyrella aberdarensis IHI B618.</title>
        <authorList>
            <person name="Buettner E."/>
            <person name="Kellner H."/>
        </authorList>
    </citation>
    <scope>NUCLEOTIDE SEQUENCE [LARGE SCALE GENOMIC DNA]</scope>
    <source>
        <strain evidence="1 2">IHI B618</strain>
    </source>
</reference>
<evidence type="ECO:0000313" key="2">
    <source>
        <dbReference type="Proteomes" id="UP000290288"/>
    </source>
</evidence>
<dbReference type="AlphaFoldDB" id="A0A4Q2D7V5"/>
<sequence length="929" mass="105020">MSNKRRIKKPRILEYLPEALASINAEAESSSSAITQETEPATTSFIQSTRYRALPDGTFQVTNPVITTSVGFRAQPIAEDLHDSADNANLLPWSDIMSLGTELEDFPSRLESGDLPLEFYQDHGAQSTGDEAMREWEKHIDGYLHAILTHEGVGTGVPEYCPRCFNKSQSMYRCLSCYLSPLLCGTCIVEGHRQLPLHRIQLWNGTFFEKTWLKTVGLRIQLGHGPRDPCPYPVKPRDANFRLKRKDVSNDRADPGLSHGFAYFVDESKFQAFLEERMDEVEPKSTCSRHDAVNLADTRPGMGFATTGVATVECARHNMKRPSGVGDLQRGERYCNIDYLVNQSLAGSNLTTFIVSYDICCQWSINCAKRLKAINPELCLIQPAANIRYVVPKFHLPAHIAACRTRYAFMLTHGAGLGDGEAPERGWGNSNPLATSTREMGPGTRRDTLDYNFGDYNWKKITHLDKYLLGKMTAATAELPEQTHAFCELEEVVDQALLVSWRAMFEAWERDSTKPNPFEEQVQRPTQASIRLKLADAEEQEILAQTKEFHLDQETSPSSLIGMALDIESDQRSLKLSAGDVWEHSGDRQLARVKLQSNSLRRKIEYYYGKVHLYIPATATLRRNLGSGKTTPPHLLPLWLPSQLGGKVPFDPDLARLEFDMREAQAYDALVTMRRQLQVRATLYDSKDRWIRGQRANTRARGSIGSTQKYINLARDEYRAARNALVALSQFLSKPLDASLQVLKDSDVRSMHSKVTDREEAARLFALSKTLRPLEDGDIRPIHESAQDTPGITGETRKELSWIWRVGDITSGEEGSYDDDAIRVEWAKSKARAARYAEEIQIVEEEMARTLGFLTGRQTCGRNKLVARRIEGLSRLSLVKRWQDVQTMIGNARKLAGDRELWYNQVEEEETAKEKVRLQRLGNRVLAMK</sequence>
<dbReference type="OrthoDB" id="3257338at2759"/>
<dbReference type="Pfam" id="PF18758">
    <property type="entry name" value="KDZ"/>
    <property type="match status" value="1"/>
</dbReference>
<dbReference type="Proteomes" id="UP000290288">
    <property type="component" value="Unassembled WGS sequence"/>
</dbReference>
<comment type="caution">
    <text evidence="1">The sequence shown here is derived from an EMBL/GenBank/DDBJ whole genome shotgun (WGS) entry which is preliminary data.</text>
</comment>
<organism evidence="1 2">
    <name type="scientific">Candolleomyces aberdarensis</name>
    <dbReference type="NCBI Taxonomy" id="2316362"/>
    <lineage>
        <taxon>Eukaryota</taxon>
        <taxon>Fungi</taxon>
        <taxon>Dikarya</taxon>
        <taxon>Basidiomycota</taxon>
        <taxon>Agaricomycotina</taxon>
        <taxon>Agaricomycetes</taxon>
        <taxon>Agaricomycetidae</taxon>
        <taxon>Agaricales</taxon>
        <taxon>Agaricineae</taxon>
        <taxon>Psathyrellaceae</taxon>
        <taxon>Candolleomyces</taxon>
    </lineage>
</organism>
<dbReference type="STRING" id="2316362.A0A4Q2D7V5"/>
<keyword evidence="2" id="KW-1185">Reference proteome</keyword>
<evidence type="ECO:0008006" key="3">
    <source>
        <dbReference type="Google" id="ProtNLM"/>
    </source>
</evidence>
<dbReference type="EMBL" id="SDEE01000725">
    <property type="protein sequence ID" value="RXW14295.1"/>
    <property type="molecule type" value="Genomic_DNA"/>
</dbReference>
<accession>A0A4Q2D7V5</accession>
<proteinExistence type="predicted"/>
<evidence type="ECO:0000313" key="1">
    <source>
        <dbReference type="EMBL" id="RXW14295.1"/>
    </source>
</evidence>
<gene>
    <name evidence="1" type="ORF">EST38_g11557</name>
</gene>
<name>A0A4Q2D7V5_9AGAR</name>